<keyword evidence="2" id="KW-0812">Transmembrane</keyword>
<feature type="region of interest" description="Disordered" evidence="7">
    <location>
        <begin position="285"/>
        <end position="317"/>
    </location>
</feature>
<reference evidence="8 9" key="1">
    <citation type="submission" date="2016-09" db="EMBL/GenBank/DDBJ databases">
        <title>Extensive genetic diversity and differential bi-allelic expression allows diatom success in the polar Southern Ocean.</title>
        <authorList>
            <consortium name="DOE Joint Genome Institute"/>
            <person name="Mock T."/>
            <person name="Otillar R.P."/>
            <person name="Strauss J."/>
            <person name="Dupont C."/>
            <person name="Frickenhaus S."/>
            <person name="Maumus F."/>
            <person name="Mcmullan M."/>
            <person name="Sanges R."/>
            <person name="Schmutz J."/>
            <person name="Toseland A."/>
            <person name="Valas R."/>
            <person name="Veluchamy A."/>
            <person name="Ward B.J."/>
            <person name="Allen A."/>
            <person name="Barry K."/>
            <person name="Falciatore A."/>
            <person name="Ferrante M."/>
            <person name="Fortunato A.E."/>
            <person name="Gloeckner G."/>
            <person name="Gruber A."/>
            <person name="Hipkin R."/>
            <person name="Janech M."/>
            <person name="Kroth P."/>
            <person name="Leese F."/>
            <person name="Lindquist E."/>
            <person name="Lyon B.R."/>
            <person name="Martin J."/>
            <person name="Mayer C."/>
            <person name="Parker M."/>
            <person name="Quesneville H."/>
            <person name="Raymond J."/>
            <person name="Uhlig C."/>
            <person name="Valentin K.U."/>
            <person name="Worden A.Z."/>
            <person name="Armbrust E.V."/>
            <person name="Bowler C."/>
            <person name="Green B."/>
            <person name="Moulton V."/>
            <person name="Van Oosterhout C."/>
            <person name="Grigoriev I."/>
        </authorList>
    </citation>
    <scope>NUCLEOTIDE SEQUENCE [LARGE SCALE GENOMIC DNA]</scope>
    <source>
        <strain evidence="8 9">CCMP1102</strain>
    </source>
</reference>
<feature type="non-terminal residue" evidence="8">
    <location>
        <position position="1"/>
    </location>
</feature>
<proteinExistence type="predicted"/>
<evidence type="ECO:0000313" key="9">
    <source>
        <dbReference type="Proteomes" id="UP000095751"/>
    </source>
</evidence>
<comment type="subcellular location">
    <subcellularLocation>
        <location evidence="1">Membrane</location>
        <topology evidence="1">Single-pass type II membrane protein</topology>
    </subcellularLocation>
</comment>
<dbReference type="GO" id="GO:0035269">
    <property type="term" value="P:protein O-linked glycosylation via mannose"/>
    <property type="evidence" value="ECO:0007669"/>
    <property type="project" value="TreeGrafter"/>
</dbReference>
<dbReference type="GO" id="GO:0015020">
    <property type="term" value="F:glucuronosyltransferase activity"/>
    <property type="evidence" value="ECO:0007669"/>
    <property type="project" value="TreeGrafter"/>
</dbReference>
<dbReference type="Proteomes" id="UP000095751">
    <property type="component" value="Unassembled WGS sequence"/>
</dbReference>
<name>A0A1E7F0A1_9STRA</name>
<evidence type="ECO:0000313" key="8">
    <source>
        <dbReference type="EMBL" id="OEU11690.1"/>
    </source>
</evidence>
<accession>A0A1E7F0A1</accession>
<evidence type="ECO:0000256" key="4">
    <source>
        <dbReference type="ARBA" id="ARBA00022989"/>
    </source>
</evidence>
<dbReference type="InterPro" id="IPR051292">
    <property type="entry name" value="Xyl/GlcA_transferase"/>
</dbReference>
<dbReference type="EMBL" id="KV784366">
    <property type="protein sequence ID" value="OEU11690.1"/>
    <property type="molecule type" value="Genomic_DNA"/>
</dbReference>
<sequence>APSCNNTVSSSEEEIDITLVTQLSQDRLWMMKYHCERYGPNSISIAVYTNKTLEDVKTELVDLGCPTTTATVSVVVLNAESHGTAWNDYPVNKLRNLALRAVRTTHILYIDIDFWTSANLYNTLVHNPQIKQQLYQDPKLVLVIPAFQLQRISNCTDETKDCRTEHVPLMPHTFQELSEGIQNKKITIFDPTNRGGHGSTDYAKWFQQPSGSLSPIDCLKSHRYEPFVVIRYCREITPPFQSIFSGYGKNKMTWMMQVIRSGFVFAQLGGVYVIHYPHQLSSSRMNWNTSPKQLQQSQQHQNYNVRRPKQSDGDTINFQNYKRGQTDLLYLEFKNWLEETIPSTNIRVPMCPTAQDDDNKLWIDP</sequence>
<keyword evidence="9" id="KW-1185">Reference proteome</keyword>
<dbReference type="PANTHER" id="PTHR12270:SF52">
    <property type="entry name" value="GLYCOSYLTRANSFERASE-LIKE PROTEIN GNT13-RELATED"/>
    <property type="match status" value="1"/>
</dbReference>
<dbReference type="OrthoDB" id="40401at2759"/>
<dbReference type="InParanoid" id="A0A1E7F0A1"/>
<dbReference type="GO" id="GO:0042285">
    <property type="term" value="F:xylosyltransferase activity"/>
    <property type="evidence" value="ECO:0007669"/>
    <property type="project" value="TreeGrafter"/>
</dbReference>
<evidence type="ECO:0000256" key="3">
    <source>
        <dbReference type="ARBA" id="ARBA00022968"/>
    </source>
</evidence>
<evidence type="ECO:0000256" key="6">
    <source>
        <dbReference type="ARBA" id="ARBA00023180"/>
    </source>
</evidence>
<evidence type="ECO:0000256" key="5">
    <source>
        <dbReference type="ARBA" id="ARBA00023136"/>
    </source>
</evidence>
<dbReference type="AlphaFoldDB" id="A0A1E7F0A1"/>
<organism evidence="8 9">
    <name type="scientific">Fragilariopsis cylindrus CCMP1102</name>
    <dbReference type="NCBI Taxonomy" id="635003"/>
    <lineage>
        <taxon>Eukaryota</taxon>
        <taxon>Sar</taxon>
        <taxon>Stramenopiles</taxon>
        <taxon>Ochrophyta</taxon>
        <taxon>Bacillariophyta</taxon>
        <taxon>Bacillariophyceae</taxon>
        <taxon>Bacillariophycidae</taxon>
        <taxon>Bacillariales</taxon>
        <taxon>Bacillariaceae</taxon>
        <taxon>Fragilariopsis</taxon>
    </lineage>
</organism>
<keyword evidence="5" id="KW-0472">Membrane</keyword>
<dbReference type="Pfam" id="PF13896">
    <property type="entry name" value="Glyco_transf_49"/>
    <property type="match status" value="1"/>
</dbReference>
<dbReference type="PANTHER" id="PTHR12270">
    <property type="entry name" value="GLYCOSYLTRANSFERASE-RELATED"/>
    <property type="match status" value="1"/>
</dbReference>
<gene>
    <name evidence="8" type="ORF">FRACYDRAFT_157236</name>
</gene>
<feature type="non-terminal residue" evidence="8">
    <location>
        <position position="365"/>
    </location>
</feature>
<evidence type="ECO:0000256" key="2">
    <source>
        <dbReference type="ARBA" id="ARBA00022692"/>
    </source>
</evidence>
<evidence type="ECO:0000256" key="1">
    <source>
        <dbReference type="ARBA" id="ARBA00004606"/>
    </source>
</evidence>
<keyword evidence="3" id="KW-0735">Signal-anchor</keyword>
<keyword evidence="4" id="KW-1133">Transmembrane helix</keyword>
<dbReference type="GO" id="GO:0016020">
    <property type="term" value="C:membrane"/>
    <property type="evidence" value="ECO:0007669"/>
    <property type="project" value="UniProtKB-SubCell"/>
</dbReference>
<protein>
    <submittedName>
        <fullName evidence="8">Uncharacterized protein</fullName>
    </submittedName>
</protein>
<evidence type="ECO:0000256" key="7">
    <source>
        <dbReference type="SAM" id="MobiDB-lite"/>
    </source>
</evidence>
<dbReference type="KEGG" id="fcy:FRACYDRAFT_157236"/>
<keyword evidence="6" id="KW-0325">Glycoprotein</keyword>